<feature type="region of interest" description="Disordered" evidence="1">
    <location>
        <begin position="49"/>
        <end position="68"/>
    </location>
</feature>
<proteinExistence type="predicted"/>
<dbReference type="AlphaFoldDB" id="A0AAW0A300"/>
<dbReference type="InterPro" id="IPR032675">
    <property type="entry name" value="LRR_dom_sf"/>
</dbReference>
<evidence type="ECO:0000313" key="2">
    <source>
        <dbReference type="EMBL" id="KAK7000434.1"/>
    </source>
</evidence>
<accession>A0AAW0A300</accession>
<dbReference type="Gene3D" id="3.80.10.10">
    <property type="entry name" value="Ribonuclease Inhibitor"/>
    <property type="match status" value="1"/>
</dbReference>
<gene>
    <name evidence="2" type="ORF">R3P38DRAFT_2797673</name>
</gene>
<keyword evidence="3" id="KW-1185">Reference proteome</keyword>
<reference evidence="2 3" key="1">
    <citation type="journal article" date="2024" name="J Genomics">
        <title>Draft genome sequencing and assembly of Favolaschia claudopus CIRM-BRFM 2984 isolated from oak limbs.</title>
        <authorList>
            <person name="Navarro D."/>
            <person name="Drula E."/>
            <person name="Chaduli D."/>
            <person name="Cazenave R."/>
            <person name="Ahrendt S."/>
            <person name="Wang J."/>
            <person name="Lipzen A."/>
            <person name="Daum C."/>
            <person name="Barry K."/>
            <person name="Grigoriev I.V."/>
            <person name="Favel A."/>
            <person name="Rosso M.N."/>
            <person name="Martin F."/>
        </authorList>
    </citation>
    <scope>NUCLEOTIDE SEQUENCE [LARGE SCALE GENOMIC DNA]</scope>
    <source>
        <strain evidence="2 3">CIRM-BRFM 2984</strain>
    </source>
</reference>
<comment type="caution">
    <text evidence="2">The sequence shown here is derived from an EMBL/GenBank/DDBJ whole genome shotgun (WGS) entry which is preliminary data.</text>
</comment>
<organism evidence="2 3">
    <name type="scientific">Favolaschia claudopus</name>
    <dbReference type="NCBI Taxonomy" id="2862362"/>
    <lineage>
        <taxon>Eukaryota</taxon>
        <taxon>Fungi</taxon>
        <taxon>Dikarya</taxon>
        <taxon>Basidiomycota</taxon>
        <taxon>Agaricomycotina</taxon>
        <taxon>Agaricomycetes</taxon>
        <taxon>Agaricomycetidae</taxon>
        <taxon>Agaricales</taxon>
        <taxon>Marasmiineae</taxon>
        <taxon>Mycenaceae</taxon>
        <taxon>Favolaschia</taxon>
    </lineage>
</organism>
<feature type="region of interest" description="Disordered" evidence="1">
    <location>
        <begin position="1"/>
        <end position="20"/>
    </location>
</feature>
<sequence length="431" mass="48336">MTGEAAGTVGEGGENPKGKGYSFEQMKAVRVERSRACLGGGKKRGRAKGGLIGVKGRDGGQTEADGGWQETRDAFPFGNLLWAGLRIESVPRSNHFVELCRHWMKRAGRHPLTLALHGDIFDLVDRVVPDLLDEFSKQLRHLSFQVIDTVVDDDERHYWLPQIPINANIQFTCLETLTIHREERRSSDALDCVQLLRAAPALLQCDLRNMFFENNDWPSMDHSSLQQLRLGCPWPWDAESCQAESSAVVLLHLTLPALKGLYVTEFDIKMQEFIAFLTRSSPPLDTLFIPFPTYVSEQSISDCFRHVPTLTSLTLDGTCFSIIKTLVAYPNLLPNLRYLTIQPMSSKWDRNAIMAILSARPLKSFRIYHAVSKPNKDTILALQAFAVTTMDCSFVSNTLRVYGRPYLQAGSCAVNTTYEADGVLKIPSQKR</sequence>
<dbReference type="Proteomes" id="UP001362999">
    <property type="component" value="Unassembled WGS sequence"/>
</dbReference>
<dbReference type="EMBL" id="JAWWNJ010000089">
    <property type="protein sequence ID" value="KAK7000434.1"/>
    <property type="molecule type" value="Genomic_DNA"/>
</dbReference>
<dbReference type="SUPFAM" id="SSF52047">
    <property type="entry name" value="RNI-like"/>
    <property type="match status" value="1"/>
</dbReference>
<evidence type="ECO:0000313" key="3">
    <source>
        <dbReference type="Proteomes" id="UP001362999"/>
    </source>
</evidence>
<name>A0AAW0A300_9AGAR</name>
<protein>
    <submittedName>
        <fullName evidence="2">Uncharacterized protein</fullName>
    </submittedName>
</protein>
<evidence type="ECO:0000256" key="1">
    <source>
        <dbReference type="SAM" id="MobiDB-lite"/>
    </source>
</evidence>